<feature type="transmembrane region" description="Helical" evidence="1">
    <location>
        <begin position="141"/>
        <end position="163"/>
    </location>
</feature>
<dbReference type="SUPFAM" id="SSF103473">
    <property type="entry name" value="MFS general substrate transporter"/>
    <property type="match status" value="1"/>
</dbReference>
<protein>
    <submittedName>
        <fullName evidence="2">Uncharacterized protein</fullName>
    </submittedName>
</protein>
<proteinExistence type="predicted"/>
<reference evidence="2" key="1">
    <citation type="submission" date="2022-02" db="EMBL/GenBank/DDBJ databases">
        <title>Crop Bioprotection Bacillus Genome Sequencing.</title>
        <authorList>
            <person name="Dunlap C."/>
        </authorList>
    </citation>
    <scope>NUCLEOTIDE SEQUENCE</scope>
    <source>
        <strain evidence="2">M18B4</strain>
    </source>
</reference>
<keyword evidence="1" id="KW-1133">Transmembrane helix</keyword>
<dbReference type="EMBL" id="JALANJ010000010">
    <property type="protein sequence ID" value="MCY8120643.1"/>
    <property type="molecule type" value="Genomic_DNA"/>
</dbReference>
<dbReference type="AlphaFoldDB" id="A0A9Q4DPF1"/>
<organism evidence="2 3">
    <name type="scientific">Bacillus spizizenii</name>
    <name type="common">Bacillus subtilis subsp. spizizenii</name>
    <dbReference type="NCBI Taxonomy" id="96241"/>
    <lineage>
        <taxon>Bacteria</taxon>
        <taxon>Bacillati</taxon>
        <taxon>Bacillota</taxon>
        <taxon>Bacilli</taxon>
        <taxon>Bacillales</taxon>
        <taxon>Bacillaceae</taxon>
        <taxon>Bacillus</taxon>
    </lineage>
</organism>
<gene>
    <name evidence="2" type="ORF">MOC45_08495</name>
</gene>
<keyword evidence="1" id="KW-0812">Transmembrane</keyword>
<dbReference type="Proteomes" id="UP001070352">
    <property type="component" value="Unassembled WGS sequence"/>
</dbReference>
<evidence type="ECO:0000256" key="1">
    <source>
        <dbReference type="SAM" id="Phobius"/>
    </source>
</evidence>
<accession>A0A9Q4DPF1</accession>
<dbReference type="InterPro" id="IPR036259">
    <property type="entry name" value="MFS_trans_sf"/>
</dbReference>
<feature type="transmembrane region" description="Helical" evidence="1">
    <location>
        <begin position="225"/>
        <end position="243"/>
    </location>
</feature>
<evidence type="ECO:0000313" key="2">
    <source>
        <dbReference type="EMBL" id="MCY8120643.1"/>
    </source>
</evidence>
<evidence type="ECO:0000313" key="3">
    <source>
        <dbReference type="Proteomes" id="UP001070352"/>
    </source>
</evidence>
<sequence>MDTIVKQVTDVFDGDPLTSLVATSILIVSIWLYKQIKDGEDSELLLHKESIKQSEAACADILKHLELALGNKISDSEFYATVSGYLSTLDQDTSKEFLNLLSKDKRSIKDFKPIALNNLSRLKTEHTPTKTTKMSNQFSNFLENLLLIFKPVWKTAIIMYVILFGIVNTTTPKDAAAFFCTMALIMMIIGLVFNFFDKRISFKIFLLCLVILIILFVISFIVHNIIVSVILITLIYIIISLIIRKHINN</sequence>
<feature type="transmembrane region" description="Helical" evidence="1">
    <location>
        <begin position="175"/>
        <end position="193"/>
    </location>
</feature>
<comment type="caution">
    <text evidence="2">The sequence shown here is derived from an EMBL/GenBank/DDBJ whole genome shotgun (WGS) entry which is preliminary data.</text>
</comment>
<feature type="transmembrane region" description="Helical" evidence="1">
    <location>
        <begin position="200"/>
        <end position="219"/>
    </location>
</feature>
<keyword evidence="1" id="KW-0472">Membrane</keyword>
<name>A0A9Q4DPF1_BACSC</name>